<accession>A0A4Y2NI79</accession>
<dbReference type="AlphaFoldDB" id="A0A4Y2NI79"/>
<sequence>MENLMDSKNLDYIQVNLFCDCRVREKELKRFNIESHHTYRGLFHQFDVGVSDTFAYLMQNIKLIQYDPTLVLTVPVLRHLEYPVLPRVQRMIRFPRENSSNLASHLKLDTAAFVPKQSEKTPEVTSQSQLVATGLEKGKPKNVFLSTIRALVKNKFSDWIEVRCLRVV</sequence>
<dbReference type="Proteomes" id="UP000499080">
    <property type="component" value="Unassembled WGS sequence"/>
</dbReference>
<reference evidence="1 2" key="1">
    <citation type="journal article" date="2019" name="Sci. Rep.">
        <title>Orb-weaving spider Araneus ventricosus genome elucidates the spidroin gene catalogue.</title>
        <authorList>
            <person name="Kono N."/>
            <person name="Nakamura H."/>
            <person name="Ohtoshi R."/>
            <person name="Moran D.A.P."/>
            <person name="Shinohara A."/>
            <person name="Yoshida Y."/>
            <person name="Fujiwara M."/>
            <person name="Mori M."/>
            <person name="Tomita M."/>
            <person name="Arakawa K."/>
        </authorList>
    </citation>
    <scope>NUCLEOTIDE SEQUENCE [LARGE SCALE GENOMIC DNA]</scope>
</reference>
<evidence type="ECO:0000313" key="1">
    <source>
        <dbReference type="EMBL" id="GBN38613.1"/>
    </source>
</evidence>
<keyword evidence="2" id="KW-1185">Reference proteome</keyword>
<dbReference type="OrthoDB" id="5984724at2759"/>
<gene>
    <name evidence="1" type="ORF">AVEN_39525_1</name>
</gene>
<name>A0A4Y2NI79_ARAVE</name>
<evidence type="ECO:0000313" key="2">
    <source>
        <dbReference type="Proteomes" id="UP000499080"/>
    </source>
</evidence>
<proteinExistence type="predicted"/>
<organism evidence="1 2">
    <name type="scientific">Araneus ventricosus</name>
    <name type="common">Orbweaver spider</name>
    <name type="synonym">Epeira ventricosa</name>
    <dbReference type="NCBI Taxonomy" id="182803"/>
    <lineage>
        <taxon>Eukaryota</taxon>
        <taxon>Metazoa</taxon>
        <taxon>Ecdysozoa</taxon>
        <taxon>Arthropoda</taxon>
        <taxon>Chelicerata</taxon>
        <taxon>Arachnida</taxon>
        <taxon>Araneae</taxon>
        <taxon>Araneomorphae</taxon>
        <taxon>Entelegynae</taxon>
        <taxon>Araneoidea</taxon>
        <taxon>Araneidae</taxon>
        <taxon>Araneus</taxon>
    </lineage>
</organism>
<protein>
    <submittedName>
        <fullName evidence="1">Uncharacterized protein</fullName>
    </submittedName>
</protein>
<dbReference type="EMBL" id="BGPR01009210">
    <property type="protein sequence ID" value="GBN38613.1"/>
    <property type="molecule type" value="Genomic_DNA"/>
</dbReference>
<comment type="caution">
    <text evidence="1">The sequence shown here is derived from an EMBL/GenBank/DDBJ whole genome shotgun (WGS) entry which is preliminary data.</text>
</comment>